<reference evidence="4" key="1">
    <citation type="submission" date="2017-04" db="EMBL/GenBank/DDBJ databases">
        <authorList>
            <person name="Varghese N."/>
            <person name="Submissions S."/>
        </authorList>
    </citation>
    <scope>NUCLEOTIDE SEQUENCE [LARGE SCALE GENOMIC DNA]</scope>
    <source>
        <strain evidence="4">DSM 16512</strain>
    </source>
</reference>
<keyword evidence="4" id="KW-1185">Reference proteome</keyword>
<dbReference type="InterPro" id="IPR051325">
    <property type="entry name" value="Nudix_hydrolase_domain"/>
</dbReference>
<dbReference type="AlphaFoldDB" id="A0A1W1WQR4"/>
<dbReference type="OrthoDB" id="954553at2"/>
<protein>
    <submittedName>
        <fullName evidence="3">Predicted NTP pyrophosphohydrolase, NUDIX family</fullName>
    </submittedName>
</protein>
<evidence type="ECO:0000313" key="4">
    <source>
        <dbReference type="Proteomes" id="UP000192602"/>
    </source>
</evidence>
<dbReference type="InterPro" id="IPR020084">
    <property type="entry name" value="NUDIX_hydrolase_CS"/>
</dbReference>
<dbReference type="Gene3D" id="3.90.79.10">
    <property type="entry name" value="Nucleoside Triphosphate Pyrophosphohydrolase"/>
    <property type="match status" value="1"/>
</dbReference>
<gene>
    <name evidence="3" type="ORF">SAMN05660197_0304</name>
</gene>
<dbReference type="PANTHER" id="PTHR21340">
    <property type="entry name" value="DIADENOSINE 5,5-P1,P4-TETRAPHOSPHATE PYROPHOSPHOHYDROLASE MUTT"/>
    <property type="match status" value="1"/>
</dbReference>
<sequence>MKRSAGILPYRIKNGVVEVYLGHFGGPFWKNKERSWGIIKGEVNPGESDLDAAKREFFEETGKEIAGEFIDLGEAKTSNKILHIFAVQKDLDTHIRSNLVTMEYKGRVLKFPEIDQATWMDIEEAKKKIVKSQEIFLQRLLTTVSA</sequence>
<feature type="domain" description="Nudix hydrolase" evidence="2">
    <location>
        <begin position="1"/>
        <end position="142"/>
    </location>
</feature>
<dbReference type="Proteomes" id="UP000192602">
    <property type="component" value="Unassembled WGS sequence"/>
</dbReference>
<dbReference type="InterPro" id="IPR000086">
    <property type="entry name" value="NUDIX_hydrolase_dom"/>
</dbReference>
<dbReference type="GO" id="GO:0006754">
    <property type="term" value="P:ATP biosynthetic process"/>
    <property type="evidence" value="ECO:0007669"/>
    <property type="project" value="TreeGrafter"/>
</dbReference>
<evidence type="ECO:0000259" key="2">
    <source>
        <dbReference type="PROSITE" id="PS51462"/>
    </source>
</evidence>
<keyword evidence="1 3" id="KW-0378">Hydrolase</keyword>
<accession>A0A1W1WQR4</accession>
<dbReference type="GO" id="GO:0004081">
    <property type="term" value="F:bis(5'-nucleosyl)-tetraphosphatase (asymmetrical) activity"/>
    <property type="evidence" value="ECO:0007669"/>
    <property type="project" value="TreeGrafter"/>
</dbReference>
<name>A0A1W1WQR4_9BACT</name>
<dbReference type="GO" id="GO:0006167">
    <property type="term" value="P:AMP biosynthetic process"/>
    <property type="evidence" value="ECO:0007669"/>
    <property type="project" value="TreeGrafter"/>
</dbReference>
<dbReference type="PROSITE" id="PS51462">
    <property type="entry name" value="NUDIX"/>
    <property type="match status" value="1"/>
</dbReference>
<dbReference type="PANTHER" id="PTHR21340:SF7">
    <property type="entry name" value="NUDIX HYDROLASE DOMAIN-CONTAINING PROTEIN"/>
    <property type="match status" value="1"/>
</dbReference>
<evidence type="ECO:0000313" key="3">
    <source>
        <dbReference type="EMBL" id="SMC08549.1"/>
    </source>
</evidence>
<evidence type="ECO:0000256" key="1">
    <source>
        <dbReference type="ARBA" id="ARBA00022801"/>
    </source>
</evidence>
<dbReference type="STRING" id="1069081.SAMN05660197_0304"/>
<dbReference type="RefSeq" id="WP_084274825.1">
    <property type="nucleotide sequence ID" value="NZ_AP026671.1"/>
</dbReference>
<dbReference type="InterPro" id="IPR015797">
    <property type="entry name" value="NUDIX_hydrolase-like_dom_sf"/>
</dbReference>
<proteinExistence type="predicted"/>
<dbReference type="PROSITE" id="PS00893">
    <property type="entry name" value="NUDIX_BOX"/>
    <property type="match status" value="1"/>
</dbReference>
<dbReference type="SUPFAM" id="SSF55811">
    <property type="entry name" value="Nudix"/>
    <property type="match status" value="1"/>
</dbReference>
<dbReference type="Pfam" id="PF00293">
    <property type="entry name" value="NUDIX"/>
    <property type="match status" value="1"/>
</dbReference>
<dbReference type="EMBL" id="FWWZ01000001">
    <property type="protein sequence ID" value="SMC08549.1"/>
    <property type="molecule type" value="Genomic_DNA"/>
</dbReference>
<organism evidence="3 4">
    <name type="scientific">Nitratiruptor tergarcus DSM 16512</name>
    <dbReference type="NCBI Taxonomy" id="1069081"/>
    <lineage>
        <taxon>Bacteria</taxon>
        <taxon>Pseudomonadati</taxon>
        <taxon>Campylobacterota</taxon>
        <taxon>Epsilonproteobacteria</taxon>
        <taxon>Nautiliales</taxon>
        <taxon>Nitratiruptoraceae</taxon>
        <taxon>Nitratiruptor</taxon>
    </lineage>
</organism>